<dbReference type="Proteomes" id="UP000070121">
    <property type="component" value="Unassembled WGS sequence"/>
</dbReference>
<keyword evidence="9" id="KW-0472">Membrane</keyword>
<keyword evidence="4" id="KW-0274">FAD</keyword>
<keyword evidence="3" id="KW-0285">Flavoprotein</keyword>
<keyword evidence="12" id="KW-1185">Reference proteome</keyword>
<organism evidence="11 12">
    <name type="scientific">Colletotrichum salicis</name>
    <dbReference type="NCBI Taxonomy" id="1209931"/>
    <lineage>
        <taxon>Eukaryota</taxon>
        <taxon>Fungi</taxon>
        <taxon>Dikarya</taxon>
        <taxon>Ascomycota</taxon>
        <taxon>Pezizomycotina</taxon>
        <taxon>Sordariomycetes</taxon>
        <taxon>Hypocreomycetidae</taxon>
        <taxon>Glomerellales</taxon>
        <taxon>Glomerellaceae</taxon>
        <taxon>Colletotrichum</taxon>
        <taxon>Colletotrichum acutatum species complex</taxon>
    </lineage>
</organism>
<evidence type="ECO:0000256" key="1">
    <source>
        <dbReference type="ARBA" id="ARBA00001974"/>
    </source>
</evidence>
<dbReference type="Gene3D" id="3.30.70.2740">
    <property type="match status" value="1"/>
</dbReference>
<proteinExistence type="inferred from homology"/>
<dbReference type="InterPro" id="IPR004113">
    <property type="entry name" value="FAD-bd_oxidored_4_C"/>
</dbReference>
<dbReference type="Pfam" id="PF01565">
    <property type="entry name" value="FAD_binding_4"/>
    <property type="match status" value="1"/>
</dbReference>
<name>A0A135V8E8_9PEZI</name>
<dbReference type="Gene3D" id="3.30.465.10">
    <property type="match status" value="1"/>
</dbReference>
<feature type="compositionally biased region" description="Polar residues" evidence="8">
    <location>
        <begin position="559"/>
        <end position="570"/>
    </location>
</feature>
<comment type="caution">
    <text evidence="11">The sequence shown here is derived from an EMBL/GenBank/DDBJ whole genome shotgun (WGS) entry which is preliminary data.</text>
</comment>
<evidence type="ECO:0000256" key="4">
    <source>
        <dbReference type="ARBA" id="ARBA00022827"/>
    </source>
</evidence>
<dbReference type="STRING" id="1209931.A0A135V8E8"/>
<dbReference type="FunFam" id="3.30.70.2740:FF:000001">
    <property type="entry name" value="D-lactate dehydrogenase mitochondrial"/>
    <property type="match status" value="1"/>
</dbReference>
<accession>A0A135V8E8</accession>
<keyword evidence="9" id="KW-1133">Transmembrane helix</keyword>
<dbReference type="SUPFAM" id="SSF56176">
    <property type="entry name" value="FAD-binding/transporter-associated domain-like"/>
    <property type="match status" value="1"/>
</dbReference>
<comment type="cofactor">
    <cofactor evidence="1">
        <name>FAD</name>
        <dbReference type="ChEBI" id="CHEBI:57692"/>
    </cofactor>
</comment>
<dbReference type="InterPro" id="IPR016164">
    <property type="entry name" value="FAD-linked_Oxase-like_C"/>
</dbReference>
<evidence type="ECO:0000256" key="5">
    <source>
        <dbReference type="ARBA" id="ARBA00023002"/>
    </source>
</evidence>
<evidence type="ECO:0000256" key="8">
    <source>
        <dbReference type="SAM" id="MobiDB-lite"/>
    </source>
</evidence>
<feature type="compositionally biased region" description="Low complexity" evidence="8">
    <location>
        <begin position="1306"/>
        <end position="1319"/>
    </location>
</feature>
<dbReference type="Gene3D" id="1.10.45.10">
    <property type="entry name" value="Vanillyl-alcohol Oxidase, Chain A, domain 4"/>
    <property type="match status" value="1"/>
</dbReference>
<evidence type="ECO:0000256" key="2">
    <source>
        <dbReference type="ARBA" id="ARBA00008000"/>
    </source>
</evidence>
<comment type="similarity">
    <text evidence="2">Belongs to the FAD-binding oxidoreductase/transferase type 4 family.</text>
</comment>
<dbReference type="FunFam" id="3.30.465.10:FF:000014">
    <property type="entry name" value="D-lactate dehydrogenase (Cytochrome), putative"/>
    <property type="match status" value="1"/>
</dbReference>
<reference evidence="11 12" key="1">
    <citation type="submission" date="2014-02" db="EMBL/GenBank/DDBJ databases">
        <title>The genome sequence of Colletotrichum salicis CBS 607.94.</title>
        <authorList>
            <person name="Baroncelli R."/>
            <person name="Thon M.R."/>
        </authorList>
    </citation>
    <scope>NUCLEOTIDE SEQUENCE [LARGE SCALE GENOMIC DNA]</scope>
    <source>
        <strain evidence="11 12">CBS 607.94</strain>
    </source>
</reference>
<dbReference type="InterPro" id="IPR016171">
    <property type="entry name" value="Vanillyl_alc_oxidase_C-sub2"/>
</dbReference>
<dbReference type="OrthoDB" id="7786253at2759"/>
<dbReference type="EMBL" id="JFFI01000218">
    <property type="protein sequence ID" value="KXH68882.1"/>
    <property type="molecule type" value="Genomic_DNA"/>
</dbReference>
<feature type="compositionally biased region" description="Polar residues" evidence="8">
    <location>
        <begin position="579"/>
        <end position="588"/>
    </location>
</feature>
<dbReference type="PROSITE" id="PS51387">
    <property type="entry name" value="FAD_PCMH"/>
    <property type="match status" value="1"/>
</dbReference>
<evidence type="ECO:0000313" key="12">
    <source>
        <dbReference type="Proteomes" id="UP000070121"/>
    </source>
</evidence>
<dbReference type="InterPro" id="IPR016169">
    <property type="entry name" value="FAD-bd_PCMH_sub2"/>
</dbReference>
<evidence type="ECO:0000313" key="11">
    <source>
        <dbReference type="EMBL" id="KXH68882.1"/>
    </source>
</evidence>
<dbReference type="EC" id="1.1.2.4" evidence="6"/>
<dbReference type="FunFam" id="1.10.45.10:FF:000001">
    <property type="entry name" value="D-lactate dehydrogenase mitochondrial"/>
    <property type="match status" value="1"/>
</dbReference>
<evidence type="ECO:0000256" key="3">
    <source>
        <dbReference type="ARBA" id="ARBA00022630"/>
    </source>
</evidence>
<dbReference type="GO" id="GO:1903457">
    <property type="term" value="P:lactate catabolic process"/>
    <property type="evidence" value="ECO:0007669"/>
    <property type="project" value="TreeGrafter"/>
</dbReference>
<dbReference type="PANTHER" id="PTHR11748:SF83">
    <property type="entry name" value="DEHYDROGENASE (CYTOCHROME), PUTATIVE (AFU_ORTHOLOGUE AFUA_1G17520)-RELATED"/>
    <property type="match status" value="1"/>
</dbReference>
<feature type="region of interest" description="Disordered" evidence="8">
    <location>
        <begin position="622"/>
        <end position="653"/>
    </location>
</feature>
<keyword evidence="5" id="KW-0560">Oxidoreductase</keyword>
<sequence length="1403" mass="148880">MAFRAVTRCRALPSGTARRVPSRTIDSGTNWSKAKFFRSVHTAPQSKKSGQLIPLQLLVLGAIPLFAGYLIGRSGASGPEAEGPGKLSHVDFGSRKQMVKAAQDISNALGDGAVSFDEDEIELHGHSDWSTSNSSGRAVAIVYPRTTEDVSQIAKICNKYNVPMVPFGAGSSVEGSFSSPYSGICIDFVHMDKIIAFHPDDMDVVVQPGVNWVTLNKEIQPSGLFLPLDPSPTALVGGMVSTNCSGTNAFRYGTMKDWVVNLTVVLADGRIIKTRRRPRKNSAGYNLTSLFVGAEGTLGIVTEATVKLAVAPADTSVAVVSFGTIEEAARAATGLIRSGVLLGALEFLDEVQMRVINRHGSEAVRKTAWDESPTLFLKFSGTTDGIKGDVARVKDIVHPFKPRKVFFARDKQEEADLWAARKEALWTMTSIKPEGYSLWSTDVAVPISRLAEIITLSKEDSGKLGLFASVIGHVGDGNFHQAVMYDPENEEQRASVAKCVHDMMGRALEMEGTVSGEHAIGIGKKDCLVDELGVDAIDFMRTLKQAVDPKWIMNPGKGSLQQVTIKQPTQRGGRHDSHVSTSSSLFSPAGVSESTIRTFISASSPASSPASFPASVSVSASTSANDSSSATDPTFATDPAPATDPASAADPASVIDPFSATDPAFTPALTCATAPASALTPASARASLTVLVFANLAFVYLFPSFLNDFTVIVGCLPIKSSIHLLLSPRVSPWAASTFKANALISGRVTGNPSSRLRNSPGSKRPLMGHAESLIFLLGLSACLPTGREPVHQGGVGDAPVFGGFIWAVTASPHQAPVDLVVRNRSGQTASNTLLAIRRYLSNARLEGRETKFSNSSSLDTGFDNTILFKYEREVEAGVANVTANAGIEVVCTKCYIKGKASAHLTIDGTFNATKVATDIGNEFGETFDNITTYAKNYVSGVVDNLSDGLDADDFDFPPLNITFDLDVPSFPEVSLAFGFEDLEIYMQLDTTLSAGLSYTLNLYTSTTPLGTKVGDDLLLGVVFSIDLILSVESELQMSSGFHLRMDDEVGFDIALFSKNVSSVNFKGGQFEFLPVIVESAGVELKAILRAGFSAGIEISSPVDSKEIEFFNNTIEVPGASAGIEVSVFANMAELSVNVTALSTPDEDGCILRAVNAYQFALGAAAGASVQISDRIWGPVPNTQIPLFYTTLGDACASSRVASTTVVGVSASATSKAKRQEELTTTTLIKKVTYTGIECLTTGLVNCPPQLQTLRKFVATETFITALASGVEVVFPAATQAVVQNVINFGSNAQSLISTSGAPKSFTPTPSASATSTSPPGVLEGEVGGVDRKIIVGVSIGAGVLLLAVVIGACMFCQRKRRYAPVSRTNGEVSYIQDFRPTDDHDPIKNQKQAQVNVVNVYTK</sequence>
<dbReference type="GO" id="GO:0008720">
    <property type="term" value="F:D-lactate dehydrogenase (NAD+) activity"/>
    <property type="evidence" value="ECO:0007669"/>
    <property type="project" value="TreeGrafter"/>
</dbReference>
<comment type="catalytic activity">
    <reaction evidence="7">
        <text>(R)-lactate + 2 Fe(III)-[cytochrome c] = 2 Fe(II)-[cytochrome c] + pyruvate + 2 H(+)</text>
        <dbReference type="Rhea" id="RHEA:13521"/>
        <dbReference type="Rhea" id="RHEA-COMP:10350"/>
        <dbReference type="Rhea" id="RHEA-COMP:14399"/>
        <dbReference type="ChEBI" id="CHEBI:15361"/>
        <dbReference type="ChEBI" id="CHEBI:15378"/>
        <dbReference type="ChEBI" id="CHEBI:16004"/>
        <dbReference type="ChEBI" id="CHEBI:29033"/>
        <dbReference type="ChEBI" id="CHEBI:29034"/>
        <dbReference type="EC" id="1.1.2.4"/>
    </reaction>
</comment>
<evidence type="ECO:0000256" key="6">
    <source>
        <dbReference type="ARBA" id="ARBA00038897"/>
    </source>
</evidence>
<dbReference type="Pfam" id="PF02913">
    <property type="entry name" value="FAD-oxidase_C"/>
    <property type="match status" value="1"/>
</dbReference>
<evidence type="ECO:0000256" key="7">
    <source>
        <dbReference type="ARBA" id="ARBA00051436"/>
    </source>
</evidence>
<dbReference type="GO" id="GO:0071949">
    <property type="term" value="F:FAD binding"/>
    <property type="evidence" value="ECO:0007669"/>
    <property type="project" value="InterPro"/>
</dbReference>
<feature type="transmembrane region" description="Helical" evidence="9">
    <location>
        <begin position="1333"/>
        <end position="1356"/>
    </location>
</feature>
<feature type="domain" description="FAD-binding PCMH-type" evidence="10">
    <location>
        <begin position="134"/>
        <end position="311"/>
    </location>
</feature>
<dbReference type="SUPFAM" id="SSF55103">
    <property type="entry name" value="FAD-linked oxidases, C-terminal domain"/>
    <property type="match status" value="1"/>
</dbReference>
<evidence type="ECO:0000259" key="10">
    <source>
        <dbReference type="PROSITE" id="PS51387"/>
    </source>
</evidence>
<dbReference type="PANTHER" id="PTHR11748">
    <property type="entry name" value="D-LACTATE DEHYDROGENASE"/>
    <property type="match status" value="1"/>
</dbReference>
<keyword evidence="9" id="KW-0812">Transmembrane</keyword>
<gene>
    <name evidence="11" type="ORF">CSAL01_02544</name>
</gene>
<evidence type="ECO:0000256" key="9">
    <source>
        <dbReference type="SAM" id="Phobius"/>
    </source>
</evidence>
<feature type="region of interest" description="Disordered" evidence="8">
    <location>
        <begin position="558"/>
        <end position="588"/>
    </location>
</feature>
<feature type="region of interest" description="Disordered" evidence="8">
    <location>
        <begin position="1300"/>
        <end position="1319"/>
    </location>
</feature>
<dbReference type="InterPro" id="IPR016166">
    <property type="entry name" value="FAD-bd_PCMH"/>
</dbReference>
<dbReference type="InterPro" id="IPR036318">
    <property type="entry name" value="FAD-bd_PCMH-like_sf"/>
</dbReference>
<dbReference type="InterPro" id="IPR006094">
    <property type="entry name" value="Oxid_FAD_bind_N"/>
</dbReference>
<dbReference type="GO" id="GO:0004458">
    <property type="term" value="F:D-lactate dehydrogenase (cytochrome) activity"/>
    <property type="evidence" value="ECO:0007669"/>
    <property type="project" value="UniProtKB-EC"/>
</dbReference>
<protein>
    <recommendedName>
        <fullName evidence="6">D-lactate dehydrogenase (cytochrome)</fullName>
        <ecNumber evidence="6">1.1.2.4</ecNumber>
    </recommendedName>
</protein>
<dbReference type="GO" id="GO:0005739">
    <property type="term" value="C:mitochondrion"/>
    <property type="evidence" value="ECO:0007669"/>
    <property type="project" value="TreeGrafter"/>
</dbReference>